<comment type="caution">
    <text evidence="1">The sequence shown here is derived from an EMBL/GenBank/DDBJ whole genome shotgun (WGS) entry which is preliminary data.</text>
</comment>
<evidence type="ECO:0000313" key="2">
    <source>
        <dbReference type="Proteomes" id="UP001589887"/>
    </source>
</evidence>
<dbReference type="RefSeq" id="WP_394321123.1">
    <property type="nucleotide sequence ID" value="NZ_JBHMQV010000009.1"/>
</dbReference>
<gene>
    <name evidence="1" type="ORF">ACFH04_20715</name>
</gene>
<evidence type="ECO:0000313" key="1">
    <source>
        <dbReference type="EMBL" id="MFC0846112.1"/>
    </source>
</evidence>
<protein>
    <submittedName>
        <fullName evidence="1">Uncharacterized protein</fullName>
    </submittedName>
</protein>
<accession>A0ABV6TJZ2</accession>
<dbReference type="EMBL" id="JBHMQV010000009">
    <property type="protein sequence ID" value="MFC0846112.1"/>
    <property type="molecule type" value="Genomic_DNA"/>
</dbReference>
<keyword evidence="2" id="KW-1185">Reference proteome</keyword>
<dbReference type="Proteomes" id="UP001589887">
    <property type="component" value="Unassembled WGS sequence"/>
</dbReference>
<reference evidence="1 2" key="1">
    <citation type="submission" date="2024-09" db="EMBL/GenBank/DDBJ databases">
        <authorList>
            <person name="Sun Q."/>
            <person name="Mori K."/>
        </authorList>
    </citation>
    <scope>NUCLEOTIDE SEQUENCE [LARGE SCALE GENOMIC DNA]</scope>
    <source>
        <strain evidence="1 2">JCM 4557</strain>
    </source>
</reference>
<proteinExistence type="predicted"/>
<organism evidence="1 2">
    <name type="scientific">Streptomyces noboritoensis</name>
    <dbReference type="NCBI Taxonomy" id="67337"/>
    <lineage>
        <taxon>Bacteria</taxon>
        <taxon>Bacillati</taxon>
        <taxon>Actinomycetota</taxon>
        <taxon>Actinomycetes</taxon>
        <taxon>Kitasatosporales</taxon>
        <taxon>Streptomycetaceae</taxon>
        <taxon>Streptomyces</taxon>
    </lineage>
</organism>
<sequence length="122" mass="13759">MSQIEGARLFREAWIAGVHKHFPGEPKAGYVTPWEDTPAWERAAAGAVHAQIRQLLDQTAGHASRLTREQKSRFVATCWTAQMYHHFENPKPGYVADWAELPEWQRETDADIFEAVEGGEAG</sequence>
<name>A0ABV6TJZ2_9ACTN</name>